<dbReference type="InterPro" id="IPR011519">
    <property type="entry name" value="UnbV_ASPIC"/>
</dbReference>
<feature type="domain" description="ASPIC/UnbV" evidence="3">
    <location>
        <begin position="449"/>
        <end position="514"/>
    </location>
</feature>
<feature type="signal peptide" evidence="2">
    <location>
        <begin position="1"/>
        <end position="17"/>
    </location>
</feature>
<comment type="caution">
    <text evidence="4">The sequence shown here is derived from an EMBL/GenBank/DDBJ whole genome shotgun (WGS) entry which is preliminary data.</text>
</comment>
<dbReference type="InterPro" id="IPR028994">
    <property type="entry name" value="Integrin_alpha_N"/>
</dbReference>
<dbReference type="EMBL" id="BSPP01000007">
    <property type="protein sequence ID" value="GLS87050.1"/>
    <property type="molecule type" value="Genomic_DNA"/>
</dbReference>
<dbReference type="PANTHER" id="PTHR16026:SF0">
    <property type="entry name" value="CARTILAGE ACIDIC PROTEIN 1"/>
    <property type="match status" value="1"/>
</dbReference>
<gene>
    <name evidence="4" type="ORF">GCM10010873_20240</name>
</gene>
<evidence type="ECO:0000259" key="3">
    <source>
        <dbReference type="Pfam" id="PF07593"/>
    </source>
</evidence>
<proteinExistence type="predicted"/>
<dbReference type="AlphaFoldDB" id="A0AA37X1Y6"/>
<dbReference type="Proteomes" id="UP001157355">
    <property type="component" value="Unassembled WGS sequence"/>
</dbReference>
<reference evidence="4 5" key="1">
    <citation type="journal article" date="2014" name="Int. J. Syst. Evol. Microbiol.">
        <title>Complete genome sequence of Corynebacterium casei LMG S-19264T (=DSM 44701T), isolated from a smear-ripened cheese.</title>
        <authorList>
            <consortium name="US DOE Joint Genome Institute (JGI-PGF)"/>
            <person name="Walter F."/>
            <person name="Albersmeier A."/>
            <person name="Kalinowski J."/>
            <person name="Ruckert C."/>
        </authorList>
    </citation>
    <scope>NUCLEOTIDE SEQUENCE [LARGE SCALE GENOMIC DNA]</scope>
    <source>
        <strain evidence="4 5">NBRC 111766</strain>
    </source>
</reference>
<evidence type="ECO:0000313" key="5">
    <source>
        <dbReference type="Proteomes" id="UP001157355"/>
    </source>
</evidence>
<evidence type="ECO:0000313" key="4">
    <source>
        <dbReference type="EMBL" id="GLS87050.1"/>
    </source>
</evidence>
<dbReference type="Gene3D" id="2.130.10.130">
    <property type="entry name" value="Integrin alpha, N-terminal"/>
    <property type="match status" value="1"/>
</dbReference>
<protein>
    <submittedName>
        <fullName evidence="4">RNA-binding protein</fullName>
    </submittedName>
</protein>
<accession>A0AA37X1Y6</accession>
<sequence>MKILTLGLALLPFAAHSETAPPAPLLPSFSEETTTAGVDQIFAGDWEYMVGGGVSTFDCNADARPDLIIAGGTNPAKLFVNNSAKGGDLSFAETASGLEQTAVLGAYAIDIDSDGIQDIVLLRQGENQLMRGLGDCKFQNANKGWGFDGGNAWSAAFAATWEKGQNWPTLAIGNYIDVTQDMFPWGSCTDNWLHRPDGDKFAPPIALKPSFCALSMLFSDWNRSGTPSLRIANDREYYKGGQEQLWHVNPGEEPRLYTDAEGWKRLRIWGMGIASYDLNFDGYPEYFVTSMADNKLQTLAEPTDTASKPGFKDVAFAKHAIAQRPYTGDDLNPSTGWHAQFEDVNNDGLADLFIAKGNVDAMPDFALRDPNNLLLQRADGTFVEAGDRAGVAAMGLSRGAALADFNADGLVDLVVVNRREPVQIWRNTTQTGNHWLSLSLSQTAPNRDAIGAWVEVKTGDHIQRREITIGGGQAGGSLGARNFGLGDLTEAEVRVIWPDGTEGAWNMLNADAAYSLQKP</sequence>
<dbReference type="Pfam" id="PF13517">
    <property type="entry name" value="FG-GAP_3"/>
    <property type="match status" value="2"/>
</dbReference>
<feature type="chain" id="PRO_5041225223" evidence="2">
    <location>
        <begin position="18"/>
        <end position="519"/>
    </location>
</feature>
<evidence type="ECO:0000256" key="2">
    <source>
        <dbReference type="SAM" id="SignalP"/>
    </source>
</evidence>
<keyword evidence="1 2" id="KW-0732">Signal</keyword>
<name>A0AA37X1Y6_9RHOB</name>
<evidence type="ECO:0000256" key="1">
    <source>
        <dbReference type="ARBA" id="ARBA00022729"/>
    </source>
</evidence>
<dbReference type="InterPro" id="IPR027039">
    <property type="entry name" value="Crtac1"/>
</dbReference>
<dbReference type="Pfam" id="PF07593">
    <property type="entry name" value="UnbV_ASPIC"/>
    <property type="match status" value="1"/>
</dbReference>
<dbReference type="InterPro" id="IPR013517">
    <property type="entry name" value="FG-GAP"/>
</dbReference>
<keyword evidence="5" id="KW-1185">Reference proteome</keyword>
<organism evidence="4 5">
    <name type="scientific">Cypionkella aquatica</name>
    <dbReference type="NCBI Taxonomy" id="1756042"/>
    <lineage>
        <taxon>Bacteria</taxon>
        <taxon>Pseudomonadati</taxon>
        <taxon>Pseudomonadota</taxon>
        <taxon>Alphaproteobacteria</taxon>
        <taxon>Rhodobacterales</taxon>
        <taxon>Paracoccaceae</taxon>
        <taxon>Cypionkella</taxon>
    </lineage>
</organism>
<dbReference type="SUPFAM" id="SSF69318">
    <property type="entry name" value="Integrin alpha N-terminal domain"/>
    <property type="match status" value="1"/>
</dbReference>
<dbReference type="PANTHER" id="PTHR16026">
    <property type="entry name" value="CARTILAGE ACIDIC PROTEIN 1"/>
    <property type="match status" value="1"/>
</dbReference>
<dbReference type="RefSeq" id="WP_284325232.1">
    <property type="nucleotide sequence ID" value="NZ_BSPP01000007.1"/>
</dbReference>